<dbReference type="EMBL" id="BTGU01000649">
    <property type="protein sequence ID" value="GMN68583.1"/>
    <property type="molecule type" value="Genomic_DNA"/>
</dbReference>
<evidence type="ECO:0000256" key="6">
    <source>
        <dbReference type="ARBA" id="ARBA00022801"/>
    </source>
</evidence>
<dbReference type="InterPro" id="IPR006085">
    <property type="entry name" value="XPG_DNA_repair_N"/>
</dbReference>
<gene>
    <name evidence="13" type="ORF">TIFTF001_037637</name>
</gene>
<dbReference type="Proteomes" id="UP001187192">
    <property type="component" value="Unassembled WGS sequence"/>
</dbReference>
<dbReference type="SUPFAM" id="SSF88723">
    <property type="entry name" value="PIN domain-like"/>
    <property type="match status" value="1"/>
</dbReference>
<protein>
    <recommendedName>
        <fullName evidence="15">Flap endonuclease GEN-like 1</fullName>
    </recommendedName>
</protein>
<feature type="region of interest" description="Disordered" evidence="10">
    <location>
        <begin position="562"/>
        <end position="649"/>
    </location>
</feature>
<dbReference type="GO" id="GO:0009555">
    <property type="term" value="P:pollen development"/>
    <property type="evidence" value="ECO:0007669"/>
    <property type="project" value="TreeGrafter"/>
</dbReference>
<dbReference type="Pfam" id="PF00867">
    <property type="entry name" value="XPG_I"/>
    <property type="match status" value="1"/>
</dbReference>
<dbReference type="PANTHER" id="PTHR11081:SF59">
    <property type="entry name" value="FI23547P1"/>
    <property type="match status" value="1"/>
</dbReference>
<name>A0AA88J968_FICCA</name>
<dbReference type="CDD" id="cd09869">
    <property type="entry name" value="PIN_GEN1"/>
    <property type="match status" value="1"/>
</dbReference>
<reference evidence="13" key="1">
    <citation type="submission" date="2023-07" db="EMBL/GenBank/DDBJ databases">
        <title>draft genome sequence of fig (Ficus carica).</title>
        <authorList>
            <person name="Takahashi T."/>
            <person name="Nishimura K."/>
        </authorList>
    </citation>
    <scope>NUCLEOTIDE SEQUENCE</scope>
</reference>
<evidence type="ECO:0000256" key="1">
    <source>
        <dbReference type="ARBA" id="ARBA00001946"/>
    </source>
</evidence>
<dbReference type="Pfam" id="PF00752">
    <property type="entry name" value="XPG_N"/>
    <property type="match status" value="1"/>
</dbReference>
<evidence type="ECO:0000313" key="14">
    <source>
        <dbReference type="Proteomes" id="UP001187192"/>
    </source>
</evidence>
<dbReference type="SMART" id="SM00484">
    <property type="entry name" value="XPGI"/>
    <property type="match status" value="1"/>
</dbReference>
<keyword evidence="6" id="KW-0378">Hydrolase</keyword>
<comment type="cofactor">
    <cofactor evidence="1">
        <name>Mg(2+)</name>
        <dbReference type="ChEBI" id="CHEBI:18420"/>
    </cofactor>
</comment>
<evidence type="ECO:0000259" key="11">
    <source>
        <dbReference type="SMART" id="SM00484"/>
    </source>
</evidence>
<proteinExistence type="inferred from homology"/>
<evidence type="ECO:0000256" key="3">
    <source>
        <dbReference type="ARBA" id="ARBA00022723"/>
    </source>
</evidence>
<keyword evidence="7" id="KW-0460">Magnesium</keyword>
<dbReference type="FunFam" id="1.10.150.20:FF:000030">
    <property type="entry name" value="Flap endonuclease GEN-like 1"/>
    <property type="match status" value="1"/>
</dbReference>
<evidence type="ECO:0000256" key="5">
    <source>
        <dbReference type="ARBA" id="ARBA00022763"/>
    </source>
</evidence>
<keyword evidence="3" id="KW-0479">Metal-binding</keyword>
<evidence type="ECO:0000256" key="7">
    <source>
        <dbReference type="ARBA" id="ARBA00022842"/>
    </source>
</evidence>
<dbReference type="GO" id="GO:0017108">
    <property type="term" value="F:5'-flap endonuclease activity"/>
    <property type="evidence" value="ECO:0007669"/>
    <property type="project" value="TreeGrafter"/>
</dbReference>
<evidence type="ECO:0000256" key="8">
    <source>
        <dbReference type="ARBA" id="ARBA00023204"/>
    </source>
</evidence>
<dbReference type="GO" id="GO:0006281">
    <property type="term" value="P:DNA repair"/>
    <property type="evidence" value="ECO:0007669"/>
    <property type="project" value="UniProtKB-KW"/>
</dbReference>
<dbReference type="InterPro" id="IPR036279">
    <property type="entry name" value="5-3_exonuclease_C_sf"/>
</dbReference>
<feature type="domain" description="XPG N-terminal" evidence="12">
    <location>
        <begin position="1"/>
        <end position="96"/>
    </location>
</feature>
<dbReference type="PRINTS" id="PR00853">
    <property type="entry name" value="XPGRADSUPER"/>
</dbReference>
<dbReference type="InterPro" id="IPR006086">
    <property type="entry name" value="XPG-I_dom"/>
</dbReference>
<comment type="similarity">
    <text evidence="9">Belongs to the XPG/RAD2 endonuclease family. GEN subfamily.</text>
</comment>
<keyword evidence="14" id="KW-1185">Reference proteome</keyword>
<dbReference type="AlphaFoldDB" id="A0AA88J968"/>
<evidence type="ECO:0000256" key="10">
    <source>
        <dbReference type="SAM" id="MobiDB-lite"/>
    </source>
</evidence>
<dbReference type="SMART" id="SM00485">
    <property type="entry name" value="XPGN"/>
    <property type="match status" value="1"/>
</dbReference>
<evidence type="ECO:0000259" key="12">
    <source>
        <dbReference type="SMART" id="SM00485"/>
    </source>
</evidence>
<feature type="domain" description="XPG-I" evidence="11">
    <location>
        <begin position="157"/>
        <end position="233"/>
    </location>
</feature>
<dbReference type="SUPFAM" id="SSF47807">
    <property type="entry name" value="5' to 3' exonuclease, C-terminal subdomain"/>
    <property type="match status" value="1"/>
</dbReference>
<accession>A0AA88J968</accession>
<keyword evidence="8" id="KW-0234">DNA repair</keyword>
<comment type="caution">
    <text evidence="13">The sequence shown here is derived from an EMBL/GenBank/DDBJ whole genome shotgun (WGS) entry which is preliminary data.</text>
</comment>
<dbReference type="Gene3D" id="1.10.150.20">
    <property type="entry name" value="5' to 3' exonuclease, C-terminal subdomain"/>
    <property type="match status" value="1"/>
</dbReference>
<dbReference type="PANTHER" id="PTHR11081">
    <property type="entry name" value="FLAP ENDONUCLEASE FAMILY MEMBER"/>
    <property type="match status" value="1"/>
</dbReference>
<dbReference type="Gene3D" id="3.40.50.1010">
    <property type="entry name" value="5'-nuclease"/>
    <property type="match status" value="1"/>
</dbReference>
<dbReference type="InterPro" id="IPR029060">
    <property type="entry name" value="PIN-like_dom_sf"/>
</dbReference>
<keyword evidence="5" id="KW-0227">DNA damage</keyword>
<dbReference type="GO" id="GO:0046872">
    <property type="term" value="F:metal ion binding"/>
    <property type="evidence" value="ECO:0007669"/>
    <property type="project" value="UniProtKB-KW"/>
</dbReference>
<evidence type="ECO:0000256" key="9">
    <source>
        <dbReference type="ARBA" id="ARBA00038112"/>
    </source>
</evidence>
<keyword evidence="2" id="KW-0540">Nuclease</keyword>
<evidence type="ECO:0008006" key="15">
    <source>
        <dbReference type="Google" id="ProtNLM"/>
    </source>
</evidence>
<keyword evidence="4" id="KW-0255">Endonuclease</keyword>
<evidence type="ECO:0000313" key="13">
    <source>
        <dbReference type="EMBL" id="GMN68583.1"/>
    </source>
</evidence>
<dbReference type="InterPro" id="IPR006084">
    <property type="entry name" value="XPG/Rad2"/>
</dbReference>
<evidence type="ECO:0000256" key="2">
    <source>
        <dbReference type="ARBA" id="ARBA00022722"/>
    </source>
</evidence>
<evidence type="ECO:0000256" key="4">
    <source>
        <dbReference type="ARBA" id="ARBA00022759"/>
    </source>
</evidence>
<dbReference type="GO" id="GO:0009650">
    <property type="term" value="P:UV protection"/>
    <property type="evidence" value="ECO:0007669"/>
    <property type="project" value="UniProtKB-ARBA"/>
</dbReference>
<sequence>MGVGGKFWDLLKPYARYEGFDFLRNKRVAIDLSFWIVQHETALKANARNPHLRLTFFRTINLFSKFGAFPVFVIDGTPSPLKSRARIARFYRSSGIDLSSLPEIEDGVSVERNQAFLKCVQECVVLFESLFMGKNYPFCEVKARMTLNDREGSGSSSLMGNSVGEKPENFLAKGEAEALCAQLDREGHLDACITSDSDAFLFGATCVIKHFRSSSKEPFECYYMSDIEAGLGLKRKQLIAISLLVGNDHDVNGVQGIGLETAVRFVQTLGEDEILTRLYEIGNNNISAFQCGTKSVDDLVPSLEESLPKKKFSHCSFCGHPGSKRDHLKYSCECCSTRSNGGCKKKPEGFKCDCMSCDADRKEKEQKKLDQWFNKVCDKIALEPNFPNKEIIEMYLCDNHGSFTGSDGPCIIWGSPKIELLVDFLAFHQHWEPSYVRKMMLPMLSTIFLREMAMHLAKSLLYEQYDFDSIDRVKVRYGHKSYVIKWRKAAMRLGSDSDTTLSRESDMQQDAVDIDETVDFLDELDAPMIQLNEGCQFLFTDENVELIQAAFPKEVERFLREKELKESQRKKTPNSRSSGTNEKLETPKSGGLQRNITEIYRSKKALFNNQPEEDSAKDVSSPSVESSKEKRKGSNQNLPKSVRRRLLFG</sequence>
<organism evidence="13 14">
    <name type="scientific">Ficus carica</name>
    <name type="common">Common fig</name>
    <dbReference type="NCBI Taxonomy" id="3494"/>
    <lineage>
        <taxon>Eukaryota</taxon>
        <taxon>Viridiplantae</taxon>
        <taxon>Streptophyta</taxon>
        <taxon>Embryophyta</taxon>
        <taxon>Tracheophyta</taxon>
        <taxon>Spermatophyta</taxon>
        <taxon>Magnoliopsida</taxon>
        <taxon>eudicotyledons</taxon>
        <taxon>Gunneridae</taxon>
        <taxon>Pentapetalae</taxon>
        <taxon>rosids</taxon>
        <taxon>fabids</taxon>
        <taxon>Rosales</taxon>
        <taxon>Moraceae</taxon>
        <taxon>Ficeae</taxon>
        <taxon>Ficus</taxon>
    </lineage>
</organism>